<evidence type="ECO:0000313" key="14">
    <source>
        <dbReference type="EMBL" id="ASV75873.1"/>
    </source>
</evidence>
<keyword evidence="2 10" id="KW-0813">Transport</keyword>
<evidence type="ECO:0000256" key="4">
    <source>
        <dbReference type="ARBA" id="ARBA00022692"/>
    </source>
</evidence>
<dbReference type="InterPro" id="IPR000531">
    <property type="entry name" value="Beta-barrel_TonB"/>
</dbReference>
<keyword evidence="6 11" id="KW-0798">TonB box</keyword>
<evidence type="ECO:0000256" key="8">
    <source>
        <dbReference type="ARBA" id="ARBA00023170"/>
    </source>
</evidence>
<evidence type="ECO:0000256" key="10">
    <source>
        <dbReference type="PROSITE-ProRule" id="PRU01360"/>
    </source>
</evidence>
<keyword evidence="9 10" id="KW-0998">Cell outer membrane</keyword>
<keyword evidence="4 10" id="KW-0812">Transmembrane</keyword>
<feature type="domain" description="TonB-dependent receptor plug" evidence="13">
    <location>
        <begin position="34"/>
        <end position="141"/>
    </location>
</feature>
<dbReference type="Gene3D" id="2.40.170.20">
    <property type="entry name" value="TonB-dependent receptor, beta-barrel domain"/>
    <property type="match status" value="1"/>
</dbReference>
<dbReference type="PANTHER" id="PTHR30069:SF29">
    <property type="entry name" value="HEMOGLOBIN AND HEMOGLOBIN-HAPTOGLOBIN-BINDING PROTEIN 1-RELATED"/>
    <property type="match status" value="1"/>
</dbReference>
<sequence>MKLDVEQLTQLDVIAPSFQTEVTTVTRQESNVGRSPAAVYVITSEMIRRSGARTLPDILRLVPGFHVARMDANKWAISCRGFTDRFADKLLVQIDGRTVYTPLFSGVYWDVQDLLLEDIERIEVIRGPGASVWGANAVNGVVNIITKNSSHTQGTFFQTGAGTEEKGFAEARYGSKLNDQTTFRVYGKWFERDGGYLPPTSPFSQNEPDDWRQARTGFRIDHTPTQDDLLTLQGDYYNGYSGEGVHLPGSFPPDFRVTLRDDVHVEGGNILWRWSRHVDEDSNWIIQMYYDRTERHNTGFLYADDRDIFDIDFQHSFPLGDRHALTWGFGYRYTEDFVNPQPWYLGFNPTKRADDLFSYFIQDEMEVIEERLFFLVGSKFEHNDYSGFEYQPTGRVVWQPNPRTAFWGAISRAVRSPSRADSDLELVLLYDILPGPLPQFAVVQGNPHFKSESLLSYEIGLRRQPVKTFYWDLSVFYNDYDDLRGYLPLTPMAGTTPGGWPAVIVPVTWTNGVRAQTYGFEWSGSWELSETWSVRGGYSFIRLNIEPAPNVIPAAEEGGTPRNIYFIWLMGQPWQKWQTDVILRYVDNVDSPNVPRYLVGDIRLARQLSKCAEVYVVGRNLFDGAHREWSRQDSLAIVGTEVQSEIYGGFTLRY</sequence>
<evidence type="ECO:0000256" key="2">
    <source>
        <dbReference type="ARBA" id="ARBA00022448"/>
    </source>
</evidence>
<comment type="subcellular location">
    <subcellularLocation>
        <location evidence="1 10">Cell outer membrane</location>
        <topology evidence="1 10">Multi-pass membrane protein</topology>
    </subcellularLocation>
</comment>
<dbReference type="AlphaFoldDB" id="A0A286RIU0"/>
<evidence type="ECO:0000256" key="5">
    <source>
        <dbReference type="ARBA" id="ARBA00022729"/>
    </source>
</evidence>
<evidence type="ECO:0000256" key="9">
    <source>
        <dbReference type="ARBA" id="ARBA00023237"/>
    </source>
</evidence>
<dbReference type="InterPro" id="IPR036942">
    <property type="entry name" value="Beta-barrel_TonB_sf"/>
</dbReference>
<feature type="domain" description="TonB-dependent receptor-like beta-barrel" evidence="12">
    <location>
        <begin position="168"/>
        <end position="621"/>
    </location>
</feature>
<keyword evidence="15" id="KW-1185">Reference proteome</keyword>
<evidence type="ECO:0000259" key="12">
    <source>
        <dbReference type="Pfam" id="PF00593"/>
    </source>
</evidence>
<gene>
    <name evidence="14" type="ORF">THTE_3271</name>
</gene>
<dbReference type="KEGG" id="ttf:THTE_3271"/>
<dbReference type="Pfam" id="PF00593">
    <property type="entry name" value="TonB_dep_Rec_b-barrel"/>
    <property type="match status" value="1"/>
</dbReference>
<dbReference type="GO" id="GO:0009279">
    <property type="term" value="C:cell outer membrane"/>
    <property type="evidence" value="ECO:0007669"/>
    <property type="project" value="UniProtKB-SubCell"/>
</dbReference>
<evidence type="ECO:0000259" key="13">
    <source>
        <dbReference type="Pfam" id="PF07715"/>
    </source>
</evidence>
<keyword evidence="5" id="KW-0732">Signal</keyword>
<comment type="similarity">
    <text evidence="10 11">Belongs to the TonB-dependent receptor family.</text>
</comment>
<dbReference type="InterPro" id="IPR012910">
    <property type="entry name" value="Plug_dom"/>
</dbReference>
<evidence type="ECO:0000256" key="11">
    <source>
        <dbReference type="RuleBase" id="RU003357"/>
    </source>
</evidence>
<organism evidence="14 15">
    <name type="scientific">Thermogutta terrifontis</name>
    <dbReference type="NCBI Taxonomy" id="1331910"/>
    <lineage>
        <taxon>Bacteria</taxon>
        <taxon>Pseudomonadati</taxon>
        <taxon>Planctomycetota</taxon>
        <taxon>Planctomycetia</taxon>
        <taxon>Pirellulales</taxon>
        <taxon>Thermoguttaceae</taxon>
        <taxon>Thermogutta</taxon>
    </lineage>
</organism>
<dbReference type="Proteomes" id="UP000215086">
    <property type="component" value="Chromosome"/>
</dbReference>
<name>A0A286RIU0_9BACT</name>
<keyword evidence="7 10" id="KW-0472">Membrane</keyword>
<dbReference type="SUPFAM" id="SSF56935">
    <property type="entry name" value="Porins"/>
    <property type="match status" value="1"/>
</dbReference>
<evidence type="ECO:0000256" key="3">
    <source>
        <dbReference type="ARBA" id="ARBA00022452"/>
    </source>
</evidence>
<dbReference type="Pfam" id="PF07715">
    <property type="entry name" value="Plug"/>
    <property type="match status" value="1"/>
</dbReference>
<evidence type="ECO:0000256" key="7">
    <source>
        <dbReference type="ARBA" id="ARBA00023136"/>
    </source>
</evidence>
<dbReference type="PROSITE" id="PS52016">
    <property type="entry name" value="TONB_DEPENDENT_REC_3"/>
    <property type="match status" value="1"/>
</dbReference>
<dbReference type="InterPro" id="IPR037066">
    <property type="entry name" value="Plug_dom_sf"/>
</dbReference>
<protein>
    <submittedName>
        <fullName evidence="14">TonB-dependent receptor, Outer membrane receptor for ferrienterochelin and colicins</fullName>
    </submittedName>
</protein>
<keyword evidence="3 10" id="KW-1134">Transmembrane beta strand</keyword>
<evidence type="ECO:0000256" key="6">
    <source>
        <dbReference type="ARBA" id="ARBA00023077"/>
    </source>
</evidence>
<dbReference type="CDD" id="cd01347">
    <property type="entry name" value="ligand_gated_channel"/>
    <property type="match status" value="1"/>
</dbReference>
<evidence type="ECO:0000256" key="1">
    <source>
        <dbReference type="ARBA" id="ARBA00004571"/>
    </source>
</evidence>
<accession>A0A286RIU0</accession>
<dbReference type="EMBL" id="CP018477">
    <property type="protein sequence ID" value="ASV75873.1"/>
    <property type="molecule type" value="Genomic_DNA"/>
</dbReference>
<dbReference type="InterPro" id="IPR039426">
    <property type="entry name" value="TonB-dep_rcpt-like"/>
</dbReference>
<dbReference type="GO" id="GO:0015344">
    <property type="term" value="F:siderophore uptake transmembrane transporter activity"/>
    <property type="evidence" value="ECO:0007669"/>
    <property type="project" value="TreeGrafter"/>
</dbReference>
<dbReference type="PANTHER" id="PTHR30069">
    <property type="entry name" value="TONB-DEPENDENT OUTER MEMBRANE RECEPTOR"/>
    <property type="match status" value="1"/>
</dbReference>
<reference evidence="14 15" key="1">
    <citation type="journal article" name="Front. Microbiol.">
        <title>Sugar Metabolism of the First Thermophilic Planctomycete Thermogutta terrifontis: Comparative Genomic and Transcriptomic Approaches.</title>
        <authorList>
            <person name="Elcheninov A.G."/>
            <person name="Menzel P."/>
            <person name="Gudbergsdottir S.R."/>
            <person name="Slesarev A.I."/>
            <person name="Kadnikov V.V."/>
            <person name="Krogh A."/>
            <person name="Bonch-Osmolovskaya E.A."/>
            <person name="Peng X."/>
            <person name="Kublanov I.V."/>
        </authorList>
    </citation>
    <scope>NUCLEOTIDE SEQUENCE [LARGE SCALE GENOMIC DNA]</scope>
    <source>
        <strain evidence="14 15">R1</strain>
    </source>
</reference>
<evidence type="ECO:0000313" key="15">
    <source>
        <dbReference type="Proteomes" id="UP000215086"/>
    </source>
</evidence>
<dbReference type="Gene3D" id="2.170.130.10">
    <property type="entry name" value="TonB-dependent receptor, plug domain"/>
    <property type="match status" value="1"/>
</dbReference>
<keyword evidence="8 14" id="KW-0675">Receptor</keyword>
<proteinExistence type="inferred from homology"/>
<dbReference type="GO" id="GO:0044718">
    <property type="term" value="P:siderophore transmembrane transport"/>
    <property type="evidence" value="ECO:0007669"/>
    <property type="project" value="TreeGrafter"/>
</dbReference>